<evidence type="ECO:0000313" key="5">
    <source>
        <dbReference type="Proteomes" id="UP000800035"/>
    </source>
</evidence>
<reference evidence="4" key="1">
    <citation type="journal article" date="2020" name="Stud. Mycol.">
        <title>101 Dothideomycetes genomes: a test case for predicting lifestyles and emergence of pathogens.</title>
        <authorList>
            <person name="Haridas S."/>
            <person name="Albert R."/>
            <person name="Binder M."/>
            <person name="Bloem J."/>
            <person name="Labutti K."/>
            <person name="Salamov A."/>
            <person name="Andreopoulos B."/>
            <person name="Baker S."/>
            <person name="Barry K."/>
            <person name="Bills G."/>
            <person name="Bluhm B."/>
            <person name="Cannon C."/>
            <person name="Castanera R."/>
            <person name="Culley D."/>
            <person name="Daum C."/>
            <person name="Ezra D."/>
            <person name="Gonzalez J."/>
            <person name="Henrissat B."/>
            <person name="Kuo A."/>
            <person name="Liang C."/>
            <person name="Lipzen A."/>
            <person name="Lutzoni F."/>
            <person name="Magnuson J."/>
            <person name="Mondo S."/>
            <person name="Nolan M."/>
            <person name="Ohm R."/>
            <person name="Pangilinan J."/>
            <person name="Park H.-J."/>
            <person name="Ramirez L."/>
            <person name="Alfaro M."/>
            <person name="Sun H."/>
            <person name="Tritt A."/>
            <person name="Yoshinaga Y."/>
            <person name="Zwiers L.-H."/>
            <person name="Turgeon B."/>
            <person name="Goodwin S."/>
            <person name="Spatafora J."/>
            <person name="Crous P."/>
            <person name="Grigoriev I."/>
        </authorList>
    </citation>
    <scope>NUCLEOTIDE SEQUENCE</scope>
    <source>
        <strain evidence="4">CBS 675.92</strain>
    </source>
</reference>
<gene>
    <name evidence="4" type="ORF">CC80DRAFT_504610</name>
</gene>
<evidence type="ECO:0000256" key="1">
    <source>
        <dbReference type="ARBA" id="ARBA00022737"/>
    </source>
</evidence>
<proteinExistence type="predicted"/>
<dbReference type="Pfam" id="PF24883">
    <property type="entry name" value="NPHP3_N"/>
    <property type="match status" value="1"/>
</dbReference>
<feature type="chain" id="PRO_5025618496" description="Nephrocystin 3-like N-terminal domain-containing protein" evidence="2">
    <location>
        <begin position="26"/>
        <end position="877"/>
    </location>
</feature>
<name>A0A6A5TVY7_9PLEO</name>
<organism evidence="4 5">
    <name type="scientific">Byssothecium circinans</name>
    <dbReference type="NCBI Taxonomy" id="147558"/>
    <lineage>
        <taxon>Eukaryota</taxon>
        <taxon>Fungi</taxon>
        <taxon>Dikarya</taxon>
        <taxon>Ascomycota</taxon>
        <taxon>Pezizomycotina</taxon>
        <taxon>Dothideomycetes</taxon>
        <taxon>Pleosporomycetidae</taxon>
        <taxon>Pleosporales</taxon>
        <taxon>Massarineae</taxon>
        <taxon>Massarinaceae</taxon>
        <taxon>Byssothecium</taxon>
    </lineage>
</organism>
<dbReference type="EMBL" id="ML976991">
    <property type="protein sequence ID" value="KAF1956811.1"/>
    <property type="molecule type" value="Genomic_DNA"/>
</dbReference>
<keyword evidence="2" id="KW-0732">Signal</keyword>
<evidence type="ECO:0000256" key="2">
    <source>
        <dbReference type="SAM" id="SignalP"/>
    </source>
</evidence>
<dbReference type="InterPro" id="IPR027417">
    <property type="entry name" value="P-loop_NTPase"/>
</dbReference>
<feature type="signal peptide" evidence="2">
    <location>
        <begin position="1"/>
        <end position="25"/>
    </location>
</feature>
<sequence length="877" mass="99387">MDPFSVTAGVAGLLSLAIQLATVSAKYGNNCVKGQSYDFIFELNTLVDVLRRLQQFLDFPDTSTIFNQVSVLTSTNTRCATMLRDFLNKLQKTVKESNRAKRAIDKLLWPMTEKEHIQAMEEIHRYTQTFNFALTIAGCSLLSKSSSEVIATLQQQALKLNETKQLCATIPDLVSQIEASLTQISDLQAFVQSIAVQTTALPSISRDLADLKSLAHDQKCRQHVQDRKEIFSWLSSVSFEARQRQIFDRHQSGTGTWLLEHEAFKRWKEVKGKVLWCTGIPGAGKTFMSSLVIDTLRKPTTADNGAPVAFVYADFKDHRQLTTLNLISSITRQLAEQNEAIMDKVSKKFEENTARSSTDKPAPPSLDELMHILQDAQTYLDGAYVIIDAIDELQSLETEGIGDVRFELLNMLSSLKKVSLFCTTRPHIDASTYFADYEQISIEATNTDLCTYLDARIASSRRLVGFVSKDRHLKNHIVSSITGKCSGMFLLARLQIEQVMTAISVRCLRSMLDTLSSRLFDMYEETMRRIRKQNNAEALLAIRAISWVATVKRPLTCSELVHALSVESNDQHLDVDSLVDIQIILEASGGLIQLLPQSLDFEISPRRYRSEVPKEETVGFVHYTLHECFESLPSTTDVNCDIVDTSLIYLGLEIFHRKSHQTETQILSQYPFVGYAALFWPAHAELAGARLRNDLIKLLVSPTRPWLEYTWLRFAFWESFGETYVKKPSGFTVVVVAMHGAKRILKDMLARGVNGNVRLHQTKTPFGMSLAYRMPTCSQVFSYSWLIQSAESNLWIFSRGYNEMFVLRWFMKFLLQNLRTMTEVVHTTIESSPPDFLHTETIDGKTWFAGLNSIRGRGIDLTFGFIFSYRPPGDRLK</sequence>
<keyword evidence="1" id="KW-0677">Repeat</keyword>
<evidence type="ECO:0000259" key="3">
    <source>
        <dbReference type="Pfam" id="PF24883"/>
    </source>
</evidence>
<dbReference type="PANTHER" id="PTHR10039:SF15">
    <property type="entry name" value="NACHT DOMAIN-CONTAINING PROTEIN"/>
    <property type="match status" value="1"/>
</dbReference>
<dbReference type="Gene3D" id="3.40.50.300">
    <property type="entry name" value="P-loop containing nucleotide triphosphate hydrolases"/>
    <property type="match status" value="1"/>
</dbReference>
<dbReference type="PANTHER" id="PTHR10039">
    <property type="entry name" value="AMELOGENIN"/>
    <property type="match status" value="1"/>
</dbReference>
<keyword evidence="5" id="KW-1185">Reference proteome</keyword>
<dbReference type="SUPFAM" id="SSF52540">
    <property type="entry name" value="P-loop containing nucleoside triphosphate hydrolases"/>
    <property type="match status" value="1"/>
</dbReference>
<dbReference type="AlphaFoldDB" id="A0A6A5TVY7"/>
<dbReference type="OrthoDB" id="3792703at2759"/>
<dbReference type="InterPro" id="IPR056884">
    <property type="entry name" value="NPHP3-like_N"/>
</dbReference>
<protein>
    <recommendedName>
        <fullName evidence="3">Nephrocystin 3-like N-terminal domain-containing protein</fullName>
    </recommendedName>
</protein>
<dbReference type="Proteomes" id="UP000800035">
    <property type="component" value="Unassembled WGS sequence"/>
</dbReference>
<accession>A0A6A5TVY7</accession>
<feature type="domain" description="Nephrocystin 3-like N-terminal" evidence="3">
    <location>
        <begin position="253"/>
        <end position="425"/>
    </location>
</feature>
<evidence type="ECO:0000313" key="4">
    <source>
        <dbReference type="EMBL" id="KAF1956811.1"/>
    </source>
</evidence>